<dbReference type="SMR" id="A0A8I6XBU1"/>
<dbReference type="AlphaFoldDB" id="A0A8I6XBU1"/>
<organism evidence="3 4">
    <name type="scientific">Hordeum vulgare subsp. vulgare</name>
    <name type="common">Domesticated barley</name>
    <dbReference type="NCBI Taxonomy" id="112509"/>
    <lineage>
        <taxon>Eukaryota</taxon>
        <taxon>Viridiplantae</taxon>
        <taxon>Streptophyta</taxon>
        <taxon>Embryophyta</taxon>
        <taxon>Tracheophyta</taxon>
        <taxon>Spermatophyta</taxon>
        <taxon>Magnoliopsida</taxon>
        <taxon>Liliopsida</taxon>
        <taxon>Poales</taxon>
        <taxon>Poaceae</taxon>
        <taxon>BOP clade</taxon>
        <taxon>Pooideae</taxon>
        <taxon>Triticodae</taxon>
        <taxon>Triticeae</taxon>
        <taxon>Hordeinae</taxon>
        <taxon>Hordeum</taxon>
    </lineage>
</organism>
<reference evidence="3" key="3">
    <citation type="submission" date="2022-01" db="UniProtKB">
        <authorList>
            <consortium name="EnsemblPlants"/>
        </authorList>
    </citation>
    <scope>IDENTIFICATION</scope>
    <source>
        <strain evidence="3">subsp. vulgare</strain>
    </source>
</reference>
<keyword evidence="1" id="KW-0175">Coiled coil</keyword>
<protein>
    <submittedName>
        <fullName evidence="3">Uncharacterized protein</fullName>
    </submittedName>
</protein>
<keyword evidence="4" id="KW-1185">Reference proteome</keyword>
<feature type="region of interest" description="Disordered" evidence="2">
    <location>
        <begin position="44"/>
        <end position="165"/>
    </location>
</feature>
<sequence>MAASVLHHFADVAQTKHNPILFPPSCATSLRINPACTAMPLDAGARDAKRRHRRHDEPPRSSDVKRRRRNDAHVVPQHPSRKRESLKHFRDEESPESKRRRHYDGPRGSSSCSRSSFGSTRPASREDPRRTANNLERESARENTRRRSRSRSEPRAMSDPCATQAQQQLPVAAIARPHAASLDVRPPQEYTESFEEAKLRRMEIQRKREEARREMDKVVQTVYFNDPYISPRDMFKRS</sequence>
<feature type="compositionally biased region" description="Low complexity" evidence="2">
    <location>
        <begin position="106"/>
        <end position="121"/>
    </location>
</feature>
<reference evidence="3" key="2">
    <citation type="submission" date="2020-10" db="EMBL/GenBank/DDBJ databases">
        <authorList>
            <person name="Scholz U."/>
            <person name="Mascher M."/>
            <person name="Fiebig A."/>
        </authorList>
    </citation>
    <scope>NUCLEOTIDE SEQUENCE [LARGE SCALE GENOMIC DNA]</scope>
    <source>
        <strain evidence="3">cv. Morex</strain>
    </source>
</reference>
<feature type="compositionally biased region" description="Basic and acidic residues" evidence="2">
    <location>
        <begin position="123"/>
        <end position="156"/>
    </location>
</feature>
<feature type="compositionally biased region" description="Basic and acidic residues" evidence="2">
    <location>
        <begin position="82"/>
        <end position="97"/>
    </location>
</feature>
<evidence type="ECO:0000256" key="2">
    <source>
        <dbReference type="SAM" id="MobiDB-lite"/>
    </source>
</evidence>
<evidence type="ECO:0000256" key="1">
    <source>
        <dbReference type="SAM" id="Coils"/>
    </source>
</evidence>
<feature type="compositionally biased region" description="Basic and acidic residues" evidence="2">
    <location>
        <begin position="55"/>
        <end position="64"/>
    </location>
</feature>
<reference evidence="4" key="1">
    <citation type="journal article" date="2012" name="Nature">
        <title>A physical, genetic and functional sequence assembly of the barley genome.</title>
        <authorList>
            <consortium name="The International Barley Genome Sequencing Consortium"/>
            <person name="Mayer K.F."/>
            <person name="Waugh R."/>
            <person name="Brown J.W."/>
            <person name="Schulman A."/>
            <person name="Langridge P."/>
            <person name="Platzer M."/>
            <person name="Fincher G.B."/>
            <person name="Muehlbauer G.J."/>
            <person name="Sato K."/>
            <person name="Close T.J."/>
            <person name="Wise R.P."/>
            <person name="Stein N."/>
        </authorList>
    </citation>
    <scope>NUCLEOTIDE SEQUENCE [LARGE SCALE GENOMIC DNA]</scope>
    <source>
        <strain evidence="4">cv. Morex</strain>
    </source>
</reference>
<feature type="coiled-coil region" evidence="1">
    <location>
        <begin position="194"/>
        <end position="221"/>
    </location>
</feature>
<proteinExistence type="predicted"/>
<evidence type="ECO:0000313" key="3">
    <source>
        <dbReference type="EnsemblPlants" id="HORVU.MOREX.r3.2HG0131390.1.CDS1"/>
    </source>
</evidence>
<dbReference type="Proteomes" id="UP000011116">
    <property type="component" value="Chromosome 2H"/>
</dbReference>
<dbReference type="EnsemblPlants" id="HORVU.MOREX.r3.2HG0131390.1">
    <property type="protein sequence ID" value="HORVU.MOREX.r3.2HG0131390.1.CDS1"/>
    <property type="gene ID" value="HORVU.MOREX.r3.2HG0131390"/>
</dbReference>
<dbReference type="Gramene" id="HORVU.MOREX.r3.2HG0131390.1">
    <property type="protein sequence ID" value="HORVU.MOREX.r3.2HG0131390.1.CDS1"/>
    <property type="gene ID" value="HORVU.MOREX.r3.2HG0131390"/>
</dbReference>
<evidence type="ECO:0000313" key="4">
    <source>
        <dbReference type="Proteomes" id="UP000011116"/>
    </source>
</evidence>
<name>A0A8I6XBU1_HORVV</name>
<accession>A0A8I6XBU1</accession>